<feature type="region of interest" description="Disordered" evidence="1">
    <location>
        <begin position="1"/>
        <end position="92"/>
    </location>
</feature>
<dbReference type="AlphaFoldDB" id="A0ABD2JWY3"/>
<dbReference type="PANTHER" id="PTHR33568">
    <property type="entry name" value="DNA POLYMERASE"/>
    <property type="match status" value="1"/>
</dbReference>
<proteinExistence type="predicted"/>
<dbReference type="PANTHER" id="PTHR33568:SF3">
    <property type="entry name" value="DNA-DIRECTED DNA POLYMERASE"/>
    <property type="match status" value="1"/>
</dbReference>
<evidence type="ECO:0008006" key="4">
    <source>
        <dbReference type="Google" id="ProtNLM"/>
    </source>
</evidence>
<protein>
    <recommendedName>
        <fullName evidence="4">DNA-directed DNA polymerase</fullName>
    </recommendedName>
</protein>
<reference evidence="2 3" key="1">
    <citation type="submission" date="2024-10" db="EMBL/GenBank/DDBJ databases">
        <authorList>
            <person name="Kim D."/>
        </authorList>
    </citation>
    <scope>NUCLEOTIDE SEQUENCE [LARGE SCALE GENOMIC DNA]</scope>
    <source>
        <strain evidence="2">BH-2024</strain>
    </source>
</reference>
<keyword evidence="3" id="KW-1185">Reference proteome</keyword>
<comment type="caution">
    <text evidence="2">The sequence shown here is derived from an EMBL/GenBank/DDBJ whole genome shotgun (WGS) entry which is preliminary data.</text>
</comment>
<feature type="region of interest" description="Disordered" evidence="1">
    <location>
        <begin position="263"/>
        <end position="284"/>
    </location>
</feature>
<dbReference type="InterPro" id="IPR023211">
    <property type="entry name" value="DNA_pol_palm_dom_sf"/>
</dbReference>
<evidence type="ECO:0000256" key="1">
    <source>
        <dbReference type="SAM" id="MobiDB-lite"/>
    </source>
</evidence>
<dbReference type="EMBL" id="JBICBT010000885">
    <property type="protein sequence ID" value="KAL3095103.1"/>
    <property type="molecule type" value="Genomic_DNA"/>
</dbReference>
<name>A0ABD2JWY3_9BILA</name>
<dbReference type="PROSITE" id="PS00116">
    <property type="entry name" value="DNA_POLYMERASE_B"/>
    <property type="match status" value="1"/>
</dbReference>
<sequence length="284" mass="32945">MGQCVRLGRVRSRPQQAYAPHHQRFDRAHAPPPPQKRLNAYVSDAYAQAQAYAPTDDDDERRRPRPPPRDDDDDDRPPPPPGARPPKGCASTFKKETTRCDYNCPHDVAQRRYVATYTSVELAKALECGYTVDRFYRAWHYEEEADDLFKGYVRLFLKLKEEASGFPKGVETEEQKDMWREEYKEKYGIDIELAKVKKNPGLRTTSMARLKLLEFMREAESHGGEILYTDTDSIFVRHDRDVEPITTGKYLGEMSEEYGCYRGEAVRTEDEEQTDGGDRIRYED</sequence>
<gene>
    <name evidence="2" type="ORF">niasHT_022812</name>
</gene>
<dbReference type="Proteomes" id="UP001620626">
    <property type="component" value="Unassembled WGS sequence"/>
</dbReference>
<evidence type="ECO:0000313" key="3">
    <source>
        <dbReference type="Proteomes" id="UP001620626"/>
    </source>
</evidence>
<organism evidence="2 3">
    <name type="scientific">Heterodera trifolii</name>
    <dbReference type="NCBI Taxonomy" id="157864"/>
    <lineage>
        <taxon>Eukaryota</taxon>
        <taxon>Metazoa</taxon>
        <taxon>Ecdysozoa</taxon>
        <taxon>Nematoda</taxon>
        <taxon>Chromadorea</taxon>
        <taxon>Rhabditida</taxon>
        <taxon>Tylenchina</taxon>
        <taxon>Tylenchomorpha</taxon>
        <taxon>Tylenchoidea</taxon>
        <taxon>Heteroderidae</taxon>
        <taxon>Heteroderinae</taxon>
        <taxon>Heterodera</taxon>
    </lineage>
</organism>
<accession>A0ABD2JWY3</accession>
<dbReference type="Gene3D" id="3.90.1600.10">
    <property type="entry name" value="Palm domain of DNA polymerase"/>
    <property type="match status" value="1"/>
</dbReference>
<dbReference type="InterPro" id="IPR043502">
    <property type="entry name" value="DNA/RNA_pol_sf"/>
</dbReference>
<dbReference type="InterPro" id="IPR017964">
    <property type="entry name" value="DNA-dir_DNA_pol_B_CS"/>
</dbReference>
<evidence type="ECO:0000313" key="2">
    <source>
        <dbReference type="EMBL" id="KAL3095103.1"/>
    </source>
</evidence>
<dbReference type="SUPFAM" id="SSF56672">
    <property type="entry name" value="DNA/RNA polymerases"/>
    <property type="match status" value="1"/>
</dbReference>